<name>A0A816FU64_ADIRI</name>
<dbReference type="AlphaFoldDB" id="A0A816FU64"/>
<evidence type="ECO:0000256" key="3">
    <source>
        <dbReference type="ARBA" id="ARBA00022898"/>
    </source>
</evidence>
<sequence length="304" mass="32999">MDDKQVPSLAQIHVAASHLRSVSVPVTPVLTNALLNKLTGRNIFLKCENLQITGSTKLRGALNAVLNAMKIEPSLKGFVTFSSGNHGIAVAYASLLVKRPSVIVVCNDTAQHKIDAIKQYGGEVVVCDVGPLSRIAMCLQISKERDYYMIPTADHLDVVAGQGSVAVELLEQAPNLDAILVPVSSGSLISGIALYAKHINPKIRIYACVPEGKMLDKCLIEGKRLWPEPPQFLETKCEACRSQQCGMLTFPIMCSLIEKHVFTVSDQIMIDAARFAFEHLKLVTEMSAGLSLGALLSQYQQLDA</sequence>
<dbReference type="PANTHER" id="PTHR43050:SF1">
    <property type="entry name" value="SERINE RACEMASE"/>
    <property type="match status" value="1"/>
</dbReference>
<evidence type="ECO:0000259" key="4">
    <source>
        <dbReference type="Pfam" id="PF00291"/>
    </source>
</evidence>
<protein>
    <recommendedName>
        <fullName evidence="4">Tryptophan synthase beta chain-like PALP domain-containing protein</fullName>
    </recommendedName>
</protein>
<dbReference type="GO" id="GO:0000287">
    <property type="term" value="F:magnesium ion binding"/>
    <property type="evidence" value="ECO:0007669"/>
    <property type="project" value="TreeGrafter"/>
</dbReference>
<organism evidence="5 6">
    <name type="scientific">Adineta ricciae</name>
    <name type="common">Rotifer</name>
    <dbReference type="NCBI Taxonomy" id="249248"/>
    <lineage>
        <taxon>Eukaryota</taxon>
        <taxon>Metazoa</taxon>
        <taxon>Spiralia</taxon>
        <taxon>Gnathifera</taxon>
        <taxon>Rotifera</taxon>
        <taxon>Eurotatoria</taxon>
        <taxon>Bdelloidea</taxon>
        <taxon>Adinetida</taxon>
        <taxon>Adinetidae</taxon>
        <taxon>Adineta</taxon>
    </lineage>
</organism>
<feature type="non-terminal residue" evidence="5">
    <location>
        <position position="1"/>
    </location>
</feature>
<dbReference type="GO" id="GO:0005524">
    <property type="term" value="F:ATP binding"/>
    <property type="evidence" value="ECO:0007669"/>
    <property type="project" value="TreeGrafter"/>
</dbReference>
<dbReference type="Proteomes" id="UP000663828">
    <property type="component" value="Unassembled WGS sequence"/>
</dbReference>
<dbReference type="GO" id="GO:0018114">
    <property type="term" value="F:threonine racemase activity"/>
    <property type="evidence" value="ECO:0007669"/>
    <property type="project" value="TreeGrafter"/>
</dbReference>
<dbReference type="Gene3D" id="3.40.50.1100">
    <property type="match status" value="2"/>
</dbReference>
<dbReference type="Pfam" id="PF00291">
    <property type="entry name" value="PALP"/>
    <property type="match status" value="1"/>
</dbReference>
<comment type="similarity">
    <text evidence="2">Belongs to the serine/threonine dehydratase family.</text>
</comment>
<evidence type="ECO:0000256" key="1">
    <source>
        <dbReference type="ARBA" id="ARBA00001933"/>
    </source>
</evidence>
<evidence type="ECO:0000313" key="5">
    <source>
        <dbReference type="EMBL" id="CAF1666153.1"/>
    </source>
</evidence>
<dbReference type="GO" id="GO:0003941">
    <property type="term" value="F:L-serine ammonia-lyase activity"/>
    <property type="evidence" value="ECO:0007669"/>
    <property type="project" value="TreeGrafter"/>
</dbReference>
<dbReference type="GO" id="GO:0070179">
    <property type="term" value="P:D-serine biosynthetic process"/>
    <property type="evidence" value="ECO:0007669"/>
    <property type="project" value="TreeGrafter"/>
</dbReference>
<comment type="caution">
    <text evidence="5">The sequence shown here is derived from an EMBL/GenBank/DDBJ whole genome shotgun (WGS) entry which is preliminary data.</text>
</comment>
<dbReference type="GO" id="GO:0030378">
    <property type="term" value="F:serine racemase activity"/>
    <property type="evidence" value="ECO:0007669"/>
    <property type="project" value="TreeGrafter"/>
</dbReference>
<feature type="domain" description="Tryptophan synthase beta chain-like PALP" evidence="4">
    <location>
        <begin position="26"/>
        <end position="300"/>
    </location>
</feature>
<dbReference type="SUPFAM" id="SSF53686">
    <property type="entry name" value="Tryptophan synthase beta subunit-like PLP-dependent enzymes"/>
    <property type="match status" value="1"/>
</dbReference>
<gene>
    <name evidence="5" type="ORF">XAT740_LOCUS57805</name>
</gene>
<proteinExistence type="inferred from homology"/>
<keyword evidence="3" id="KW-0663">Pyridoxal phosphate</keyword>
<comment type="cofactor">
    <cofactor evidence="1">
        <name>pyridoxal 5'-phosphate</name>
        <dbReference type="ChEBI" id="CHEBI:597326"/>
    </cofactor>
</comment>
<evidence type="ECO:0000256" key="2">
    <source>
        <dbReference type="ARBA" id="ARBA00010869"/>
    </source>
</evidence>
<dbReference type="InterPro" id="IPR036052">
    <property type="entry name" value="TrpB-like_PALP_sf"/>
</dbReference>
<accession>A0A816FU64</accession>
<reference evidence="5" key="1">
    <citation type="submission" date="2021-02" db="EMBL/GenBank/DDBJ databases">
        <authorList>
            <person name="Nowell W R."/>
        </authorList>
    </citation>
    <scope>NUCLEOTIDE SEQUENCE</scope>
</reference>
<dbReference type="InterPro" id="IPR001926">
    <property type="entry name" value="TrpB-like_PALP"/>
</dbReference>
<dbReference type="EMBL" id="CAJNOR010012178">
    <property type="protein sequence ID" value="CAF1666153.1"/>
    <property type="molecule type" value="Genomic_DNA"/>
</dbReference>
<dbReference type="PANTHER" id="PTHR43050">
    <property type="entry name" value="SERINE / THREONINE RACEMASE FAMILY MEMBER"/>
    <property type="match status" value="1"/>
</dbReference>
<dbReference type="GO" id="GO:0030170">
    <property type="term" value="F:pyridoxal phosphate binding"/>
    <property type="evidence" value="ECO:0007669"/>
    <property type="project" value="TreeGrafter"/>
</dbReference>
<evidence type="ECO:0000313" key="6">
    <source>
        <dbReference type="Proteomes" id="UP000663828"/>
    </source>
</evidence>
<keyword evidence="6" id="KW-1185">Reference proteome</keyword>